<keyword evidence="2" id="KW-1185">Reference proteome</keyword>
<organism evidence="1 2">
    <name type="scientific">Ammoniphilus resinae</name>
    <dbReference type="NCBI Taxonomy" id="861532"/>
    <lineage>
        <taxon>Bacteria</taxon>
        <taxon>Bacillati</taxon>
        <taxon>Bacillota</taxon>
        <taxon>Bacilli</taxon>
        <taxon>Bacillales</taxon>
        <taxon>Paenibacillaceae</taxon>
        <taxon>Aneurinibacillus group</taxon>
        <taxon>Ammoniphilus</taxon>
    </lineage>
</organism>
<comment type="caution">
    <text evidence="1">The sequence shown here is derived from an EMBL/GenBank/DDBJ whole genome shotgun (WGS) entry which is preliminary data.</text>
</comment>
<accession>A0ABS4GM04</accession>
<evidence type="ECO:0000313" key="1">
    <source>
        <dbReference type="EMBL" id="MBP1931274.1"/>
    </source>
</evidence>
<name>A0ABS4GM04_9BACL</name>
<sequence>MKGIAILVKKGGSVPPFLSFKISNWIGAPVVNDFTKAIYPNSNKYYKIYNTDPNTMELIRRFIGNGKS</sequence>
<reference evidence="1 2" key="1">
    <citation type="submission" date="2021-03" db="EMBL/GenBank/DDBJ databases">
        <title>Genomic Encyclopedia of Type Strains, Phase IV (KMG-IV): sequencing the most valuable type-strain genomes for metagenomic binning, comparative biology and taxonomic classification.</title>
        <authorList>
            <person name="Goeker M."/>
        </authorList>
    </citation>
    <scope>NUCLEOTIDE SEQUENCE [LARGE SCALE GENOMIC DNA]</scope>
    <source>
        <strain evidence="1 2">DSM 24738</strain>
    </source>
</reference>
<evidence type="ECO:0000313" key="2">
    <source>
        <dbReference type="Proteomes" id="UP001519343"/>
    </source>
</evidence>
<dbReference type="Proteomes" id="UP001519343">
    <property type="component" value="Unassembled WGS sequence"/>
</dbReference>
<gene>
    <name evidence="1" type="ORF">J2Z37_001271</name>
</gene>
<proteinExistence type="predicted"/>
<dbReference type="EMBL" id="JAGGKT010000002">
    <property type="protein sequence ID" value="MBP1931274.1"/>
    <property type="molecule type" value="Genomic_DNA"/>
</dbReference>
<protein>
    <submittedName>
        <fullName evidence="1">Uncharacterized protein</fullName>
    </submittedName>
</protein>